<accession>A0ABT9L6X9</accession>
<gene>
    <name evidence="9" type="ORF">JOF35_008831</name>
</gene>
<keyword evidence="10" id="KW-1185">Reference proteome</keyword>
<keyword evidence="7" id="KW-0455">Luminescence</keyword>
<evidence type="ECO:0000256" key="3">
    <source>
        <dbReference type="ARBA" id="ARBA00010915"/>
    </source>
</evidence>
<keyword evidence="6" id="KW-0560">Oxidoreductase</keyword>
<dbReference type="Gene3D" id="3.40.605.10">
    <property type="entry name" value="Aldehyde Dehydrogenase, Chain A, domain 1"/>
    <property type="match status" value="1"/>
</dbReference>
<comment type="pathway">
    <text evidence="2">Lipid metabolism; fatty acid reduction for biolumincescence.</text>
</comment>
<evidence type="ECO:0000256" key="6">
    <source>
        <dbReference type="ARBA" id="ARBA00023002"/>
    </source>
</evidence>
<keyword evidence="5" id="KW-0521">NADP</keyword>
<dbReference type="InterPro" id="IPR016161">
    <property type="entry name" value="Ald_DH/histidinol_DH"/>
</dbReference>
<reference evidence="9 10" key="1">
    <citation type="submission" date="2023-07" db="EMBL/GenBank/DDBJ databases">
        <title>Sequencing the genomes of 1000 actinobacteria strains.</title>
        <authorList>
            <person name="Klenk H.-P."/>
        </authorList>
    </citation>
    <scope>NUCLEOTIDE SEQUENCE [LARGE SCALE GENOMIC DNA]</scope>
    <source>
        <strain evidence="9 10">DSM 41600</strain>
    </source>
</reference>
<dbReference type="SUPFAM" id="SSF53720">
    <property type="entry name" value="ALDH-like"/>
    <property type="match status" value="1"/>
</dbReference>
<name>A0ABT9L6X9_9ACTN</name>
<sequence>MTTTNTVRAITPYYWQGAWVDEAETERRLNDIGRIEPELPQPLEVSNVLAACGRLASLLADRTSSERAMLRDDLMDPLTTGLPATEADVALAGLARALDPASLSTQLVAELGTVNPAEPVPVPGVAGAMELWQPMGTLVHVAPSNVAVAGVLSAVEGLLAGNLNVVKTSSSESLFTHRALALLAAADPSGQIRDRVIVLRFSSHDPDWLRLLCRLADAVTVWGTEEAVAGVTRHVPPGCPVIEWGPKISLAYLDRTAAVTPPRLRGLACDILRNGQRSCTSPQIVYADTSDEHCLFNAADALAAALAEESVVIPALAPSTAEQAEITNIVTVARLEEHMGLTRTVSASDGRWHVLADIRAGVSVSPLFGTVWVKPLPREDIVRVLHPMRRYLQTVGLAAAPDQSLPLSRAFFRAGALRITSLGGMLDSYPGEPHDGRSALRSYSRRVVIRST</sequence>
<evidence type="ECO:0000256" key="5">
    <source>
        <dbReference type="ARBA" id="ARBA00022857"/>
    </source>
</evidence>
<comment type="similarity">
    <text evidence="3">Belongs to the LuxC family.</text>
</comment>
<evidence type="ECO:0000313" key="9">
    <source>
        <dbReference type="EMBL" id="MDP9616473.1"/>
    </source>
</evidence>
<evidence type="ECO:0000256" key="1">
    <source>
        <dbReference type="ARBA" id="ARBA00003277"/>
    </source>
</evidence>
<proteinExistence type="inferred from homology"/>
<evidence type="ECO:0000256" key="8">
    <source>
        <dbReference type="ARBA" id="ARBA00049412"/>
    </source>
</evidence>
<evidence type="ECO:0000256" key="4">
    <source>
        <dbReference type="ARBA" id="ARBA00013020"/>
    </source>
</evidence>
<dbReference type="InterPro" id="IPR016162">
    <property type="entry name" value="Ald_DH_N"/>
</dbReference>
<comment type="catalytic activity">
    <reaction evidence="8">
        <text>a long-chain fatty aldehyde + NADP(+) + CoA = a long-chain fatty acyl-CoA + NADPH + H(+)</text>
        <dbReference type="Rhea" id="RHEA:15437"/>
        <dbReference type="ChEBI" id="CHEBI:15378"/>
        <dbReference type="ChEBI" id="CHEBI:17176"/>
        <dbReference type="ChEBI" id="CHEBI:57287"/>
        <dbReference type="ChEBI" id="CHEBI:57783"/>
        <dbReference type="ChEBI" id="CHEBI:58349"/>
        <dbReference type="ChEBI" id="CHEBI:83139"/>
        <dbReference type="EC" id="1.2.1.50"/>
    </reaction>
</comment>
<evidence type="ECO:0000313" key="10">
    <source>
        <dbReference type="Proteomes" id="UP001234880"/>
    </source>
</evidence>
<dbReference type="Pfam" id="PF05893">
    <property type="entry name" value="LuxC"/>
    <property type="match status" value="1"/>
</dbReference>
<dbReference type="InterPro" id="IPR008670">
    <property type="entry name" value="CoA_reduct_LuxC"/>
</dbReference>
<comment type="function">
    <text evidence="1">LuxC is the fatty acid reductase enzyme responsible for synthesis of the aldehyde substrate for the luminescent reaction catalyzed by luciferase.</text>
</comment>
<evidence type="ECO:0000256" key="2">
    <source>
        <dbReference type="ARBA" id="ARBA00004908"/>
    </source>
</evidence>
<dbReference type="Proteomes" id="UP001234880">
    <property type="component" value="Unassembled WGS sequence"/>
</dbReference>
<comment type="caution">
    <text evidence="9">The sequence shown here is derived from an EMBL/GenBank/DDBJ whole genome shotgun (WGS) entry which is preliminary data.</text>
</comment>
<dbReference type="EC" id="1.2.1.50" evidence="4"/>
<organism evidence="9 10">
    <name type="scientific">Streptomyces demainii</name>
    <dbReference type="NCBI Taxonomy" id="588122"/>
    <lineage>
        <taxon>Bacteria</taxon>
        <taxon>Bacillati</taxon>
        <taxon>Actinomycetota</taxon>
        <taxon>Actinomycetes</taxon>
        <taxon>Kitasatosporales</taxon>
        <taxon>Streptomycetaceae</taxon>
        <taxon>Streptomyces</taxon>
    </lineage>
</organism>
<dbReference type="RefSeq" id="WP_307112437.1">
    <property type="nucleotide sequence ID" value="NZ_JAURUE010000005.1"/>
</dbReference>
<evidence type="ECO:0000256" key="7">
    <source>
        <dbReference type="ARBA" id="ARBA00023223"/>
    </source>
</evidence>
<dbReference type="EMBL" id="JAURUE010000005">
    <property type="protein sequence ID" value="MDP9616473.1"/>
    <property type="molecule type" value="Genomic_DNA"/>
</dbReference>
<protein>
    <recommendedName>
        <fullName evidence="4">long-chain-fatty-acyl-CoA reductase</fullName>
        <ecNumber evidence="4">1.2.1.50</ecNumber>
    </recommendedName>
</protein>